<dbReference type="GO" id="GO:0006107">
    <property type="term" value="P:oxaloacetate metabolic process"/>
    <property type="evidence" value="ECO:0007669"/>
    <property type="project" value="EnsemblFungi"/>
</dbReference>
<name>G0VI52_NAUCA</name>
<dbReference type="STRING" id="1064592.G0VI52"/>
<comment type="similarity">
    <text evidence="4">Belongs to the FAH family.</text>
</comment>
<dbReference type="EC" id="5.3.2.2" evidence="10"/>
<protein>
    <recommendedName>
        <fullName evidence="10">oxaloacetate tautomerase</fullName>
        <ecNumber evidence="10">5.3.2.2</ecNumber>
    </recommendedName>
</protein>
<dbReference type="FunFam" id="3.90.850.10:FF:000014">
    <property type="entry name" value="Uncharacterized mitochondrial hydrolase FMP41"/>
    <property type="match status" value="1"/>
</dbReference>
<dbReference type="GO" id="GO:0050163">
    <property type="term" value="F:oxaloacetate tautomerase activity"/>
    <property type="evidence" value="ECO:0007669"/>
    <property type="project" value="UniProtKB-EC"/>
</dbReference>
<comment type="cofactor">
    <cofactor evidence="2">
        <name>Mg(2+)</name>
        <dbReference type="ChEBI" id="CHEBI:18420"/>
    </cofactor>
</comment>
<evidence type="ECO:0000256" key="7">
    <source>
        <dbReference type="ARBA" id="ARBA00023128"/>
    </source>
</evidence>
<evidence type="ECO:0000256" key="8">
    <source>
        <dbReference type="ARBA" id="ARBA00023235"/>
    </source>
</evidence>
<dbReference type="Pfam" id="PF01557">
    <property type="entry name" value="FAA_hydrolase"/>
    <property type="match status" value="1"/>
</dbReference>
<dbReference type="GO" id="GO:0018773">
    <property type="term" value="F:acetylpyruvate hydrolase activity"/>
    <property type="evidence" value="ECO:0007669"/>
    <property type="project" value="TreeGrafter"/>
</dbReference>
<evidence type="ECO:0000256" key="4">
    <source>
        <dbReference type="ARBA" id="ARBA00010211"/>
    </source>
</evidence>
<comment type="cofactor">
    <cofactor evidence="1">
        <name>Mn(2+)</name>
        <dbReference type="ChEBI" id="CHEBI:29035"/>
    </cofactor>
</comment>
<dbReference type="Gene3D" id="3.90.850.10">
    <property type="entry name" value="Fumarylacetoacetase-like, C-terminal domain"/>
    <property type="match status" value="1"/>
</dbReference>
<gene>
    <name evidence="13" type="primary">NCAS0G01990</name>
    <name evidence="13" type="ordered locus">NCAS_0G01990</name>
</gene>
<dbReference type="KEGG" id="ncs:NCAS_0G01990"/>
<keyword evidence="6" id="KW-0460">Magnesium</keyword>
<evidence type="ECO:0000259" key="12">
    <source>
        <dbReference type="Pfam" id="PF01557"/>
    </source>
</evidence>
<dbReference type="FunCoup" id="G0VI52">
    <property type="interactions" value="507"/>
</dbReference>
<comment type="subcellular location">
    <subcellularLocation>
        <location evidence="3">Mitochondrion</location>
    </subcellularLocation>
</comment>
<reference key="2">
    <citation type="submission" date="2011-08" db="EMBL/GenBank/DDBJ databases">
        <title>Genome sequence of Naumovozyma castellii.</title>
        <authorList>
            <person name="Gordon J.L."/>
            <person name="Armisen D."/>
            <person name="Proux-Wera E."/>
            <person name="OhEigeartaigh S.S."/>
            <person name="Byrne K.P."/>
            <person name="Wolfe K.H."/>
        </authorList>
    </citation>
    <scope>NUCLEOTIDE SEQUENCE</scope>
    <source>
        <strain>Type strain:CBS 4309</strain>
    </source>
</reference>
<dbReference type="RefSeq" id="XP_003677439.1">
    <property type="nucleotide sequence ID" value="XM_003677391.1"/>
</dbReference>
<dbReference type="InterPro" id="IPR011234">
    <property type="entry name" value="Fumarylacetoacetase-like_C"/>
</dbReference>
<accession>G0VI52</accession>
<evidence type="ECO:0000256" key="10">
    <source>
        <dbReference type="ARBA" id="ARBA00044973"/>
    </source>
</evidence>
<proteinExistence type="inferred from homology"/>
<dbReference type="PANTHER" id="PTHR11820:SF7">
    <property type="entry name" value="ACYLPYRUVASE FAHD1, MITOCHONDRIAL"/>
    <property type="match status" value="1"/>
</dbReference>
<dbReference type="InParanoid" id="G0VI52"/>
<sequence length="262" mass="29230">MSYNYLKAAKKIVCIGRNYAAHIKELNSATPKQPFFFLKPSSSIVTPFDIRHKESKILPEDSSFHGLNEDGSNPGPIYIPKGVLVHHEVELAIVMDKYVSNAQPGDIKANDVFNYIKGISLAFDLTGRNVQFEAKKKGLPWSIAKGFDTFLPISHFIPKDQLIQDKENLQDAFRLVCKVNGSVRQDGDSSLMLNPLHKIIQVISTMVSLEPGDIILTGTPEGVGEVKIGDVISGELFYNGKQVVDMKFECKERPGPYEYRET</sequence>
<dbReference type="HOGENOM" id="CLU_028458_5_0_1"/>
<dbReference type="eggNOG" id="KOG1535">
    <property type="taxonomic scope" value="Eukaryota"/>
</dbReference>
<evidence type="ECO:0000256" key="5">
    <source>
        <dbReference type="ARBA" id="ARBA00022723"/>
    </source>
</evidence>
<dbReference type="GeneID" id="96904752"/>
<dbReference type="InterPro" id="IPR036663">
    <property type="entry name" value="Fumarylacetoacetase_C_sf"/>
</dbReference>
<dbReference type="OrthoDB" id="74910at2759"/>
<evidence type="ECO:0000256" key="3">
    <source>
        <dbReference type="ARBA" id="ARBA00004173"/>
    </source>
</evidence>
<evidence type="ECO:0000313" key="13">
    <source>
        <dbReference type="EMBL" id="CCC71086.1"/>
    </source>
</evidence>
<keyword evidence="14" id="KW-1185">Reference proteome</keyword>
<organism evidence="13 14">
    <name type="scientific">Naumovozyma castellii</name>
    <name type="common">Yeast</name>
    <name type="synonym">Saccharomyces castellii</name>
    <dbReference type="NCBI Taxonomy" id="27288"/>
    <lineage>
        <taxon>Eukaryota</taxon>
        <taxon>Fungi</taxon>
        <taxon>Dikarya</taxon>
        <taxon>Ascomycota</taxon>
        <taxon>Saccharomycotina</taxon>
        <taxon>Saccharomycetes</taxon>
        <taxon>Saccharomycetales</taxon>
        <taxon>Saccharomycetaceae</taxon>
        <taxon>Naumovozyma</taxon>
    </lineage>
</organism>
<keyword evidence="8" id="KW-0413">Isomerase</keyword>
<dbReference type="OMA" id="NCRKVIC"/>
<evidence type="ECO:0000256" key="11">
    <source>
        <dbReference type="ARBA" id="ARBA00056302"/>
    </source>
</evidence>
<dbReference type="GO" id="GO:0005739">
    <property type="term" value="C:mitochondrion"/>
    <property type="evidence" value="ECO:0007669"/>
    <property type="project" value="UniProtKB-SubCell"/>
</dbReference>
<dbReference type="AlphaFoldDB" id="G0VI52"/>
<dbReference type="GO" id="GO:0046872">
    <property type="term" value="F:metal ion binding"/>
    <property type="evidence" value="ECO:0007669"/>
    <property type="project" value="UniProtKB-KW"/>
</dbReference>
<evidence type="ECO:0000256" key="9">
    <source>
        <dbReference type="ARBA" id="ARBA00044911"/>
    </source>
</evidence>
<dbReference type="SUPFAM" id="SSF56529">
    <property type="entry name" value="FAH"/>
    <property type="match status" value="1"/>
</dbReference>
<keyword evidence="7" id="KW-0496">Mitochondrion</keyword>
<comment type="catalytic activity">
    <reaction evidence="9">
        <text>oxaloacetate = enol-oxaloacetate</text>
        <dbReference type="Rhea" id="RHEA:16021"/>
        <dbReference type="ChEBI" id="CHEBI:16452"/>
        <dbReference type="ChEBI" id="CHEBI:17479"/>
        <dbReference type="EC" id="5.3.2.2"/>
    </reaction>
    <physiologicalReaction direction="right-to-left" evidence="9">
        <dbReference type="Rhea" id="RHEA:16023"/>
    </physiologicalReaction>
</comment>
<comment type="function">
    <text evidence="11">Tautomerase that converts enol-oxaloacetate, a strong inhibitor of succinate dehydrogenase, to the physiological keto form of oxaloacetate.</text>
</comment>
<evidence type="ECO:0000313" key="14">
    <source>
        <dbReference type="Proteomes" id="UP000001640"/>
    </source>
</evidence>
<dbReference type="PANTHER" id="PTHR11820">
    <property type="entry name" value="ACYLPYRUVASE"/>
    <property type="match status" value="1"/>
</dbReference>
<dbReference type="Proteomes" id="UP000001640">
    <property type="component" value="Chromosome 7"/>
</dbReference>
<keyword evidence="5" id="KW-0479">Metal-binding</keyword>
<dbReference type="EMBL" id="HE576758">
    <property type="protein sequence ID" value="CCC71086.1"/>
    <property type="molecule type" value="Genomic_DNA"/>
</dbReference>
<evidence type="ECO:0000256" key="1">
    <source>
        <dbReference type="ARBA" id="ARBA00001936"/>
    </source>
</evidence>
<evidence type="ECO:0000256" key="2">
    <source>
        <dbReference type="ARBA" id="ARBA00001946"/>
    </source>
</evidence>
<evidence type="ECO:0000256" key="6">
    <source>
        <dbReference type="ARBA" id="ARBA00022842"/>
    </source>
</evidence>
<feature type="domain" description="Fumarylacetoacetase-like C-terminal" evidence="12">
    <location>
        <begin position="11"/>
        <end position="235"/>
    </location>
</feature>
<reference evidence="13 14" key="1">
    <citation type="journal article" date="2011" name="Proc. Natl. Acad. Sci. U.S.A.">
        <title>Evolutionary erosion of yeast sex chromosomes by mating-type switching accidents.</title>
        <authorList>
            <person name="Gordon J.L."/>
            <person name="Armisen D."/>
            <person name="Proux-Wera E."/>
            <person name="Oheigeartaigh S.S."/>
            <person name="Byrne K.P."/>
            <person name="Wolfe K.H."/>
        </authorList>
    </citation>
    <scope>NUCLEOTIDE SEQUENCE [LARGE SCALE GENOMIC DNA]</scope>
    <source>
        <strain evidence="14">ATCC 76901 / BCRC 22586 / CBS 4309 / NBRC 1992 / NRRL Y-12630</strain>
    </source>
</reference>